<evidence type="ECO:0000256" key="7">
    <source>
        <dbReference type="ARBA" id="ARBA00023136"/>
    </source>
</evidence>
<comment type="function">
    <text evidence="9">Part of the tripartite ATP-independent periplasmic (TRAP) transport system.</text>
</comment>
<feature type="transmembrane region" description="Helical" evidence="9">
    <location>
        <begin position="133"/>
        <end position="158"/>
    </location>
</feature>
<comment type="subcellular location">
    <subcellularLocation>
        <location evidence="1 9">Cell inner membrane</location>
        <topology evidence="1 9">Multi-pass membrane protein</topology>
    </subcellularLocation>
</comment>
<dbReference type="AlphaFoldDB" id="A0A657Q3S2"/>
<accession>A0A657Q3S2</accession>
<evidence type="ECO:0000313" key="13">
    <source>
        <dbReference type="Proteomes" id="UP000243361"/>
    </source>
</evidence>
<keyword evidence="5 9" id="KW-0812">Transmembrane</keyword>
<dbReference type="InterPro" id="IPR007387">
    <property type="entry name" value="TRAP_DctQ"/>
</dbReference>
<keyword evidence="7 9" id="KW-0472">Membrane</keyword>
<keyword evidence="6 9" id="KW-1133">Transmembrane helix</keyword>
<sequence length="182" mass="20838">MSLLKLEQALYRFADWLGILAASLFVLLLFNVFYDVIMRYAFNDVSIGMQELEWHLYATIFLLGVPYALRHGGHVRVDVIFDRLSLRHKAWIDLIGTVVFLLPFVGLVAWYGVNFTIESWELGERSGDPGGLPYRWIIKGMIPTAFTFTALTGIGMLLHSINTLRGLHPDKPQEDLFHRDLN</sequence>
<dbReference type="Pfam" id="PF04290">
    <property type="entry name" value="DctQ"/>
    <property type="match status" value="1"/>
</dbReference>
<evidence type="ECO:0000313" key="12">
    <source>
        <dbReference type="EMBL" id="PUE04481.1"/>
    </source>
</evidence>
<dbReference type="EMBL" id="MUIE01000196">
    <property type="protein sequence ID" value="OQX34938.1"/>
    <property type="molecule type" value="Genomic_DNA"/>
</dbReference>
<dbReference type="InterPro" id="IPR055348">
    <property type="entry name" value="DctQ"/>
</dbReference>
<comment type="similarity">
    <text evidence="8 9">Belongs to the TRAP transporter small permease family.</text>
</comment>
<dbReference type="EMBL" id="PQCO01000123">
    <property type="protein sequence ID" value="PUE04481.1"/>
    <property type="molecule type" value="Genomic_DNA"/>
</dbReference>
<feature type="transmembrane region" description="Helical" evidence="9">
    <location>
        <begin position="90"/>
        <end position="113"/>
    </location>
</feature>
<evidence type="ECO:0000256" key="9">
    <source>
        <dbReference type="RuleBase" id="RU369079"/>
    </source>
</evidence>
<proteinExistence type="inferred from homology"/>
<keyword evidence="4 9" id="KW-0997">Cell inner membrane</keyword>
<evidence type="ECO:0000256" key="5">
    <source>
        <dbReference type="ARBA" id="ARBA00022692"/>
    </source>
</evidence>
<evidence type="ECO:0000313" key="11">
    <source>
        <dbReference type="EMBL" id="OQX34938.1"/>
    </source>
</evidence>
<feature type="domain" description="Tripartite ATP-independent periplasmic transporters DctQ component" evidence="10">
    <location>
        <begin position="32"/>
        <end position="161"/>
    </location>
</feature>
<keyword evidence="3" id="KW-1003">Cell membrane</keyword>
<dbReference type="Proteomes" id="UP000250928">
    <property type="component" value="Unassembled WGS sequence"/>
</dbReference>
<comment type="subunit">
    <text evidence="9">The complex comprises the extracytoplasmic solute receptor protein and the two transmembrane proteins.</text>
</comment>
<name>A0A657Q3S2_9GAMM</name>
<comment type="caution">
    <text evidence="12">The sequence shown here is derived from an EMBL/GenBank/DDBJ whole genome shotgun (WGS) entry which is preliminary data.</text>
</comment>
<dbReference type="PANTHER" id="PTHR35011:SF4">
    <property type="entry name" value="SLL1102 PROTEIN"/>
    <property type="match status" value="1"/>
</dbReference>
<evidence type="ECO:0000256" key="2">
    <source>
        <dbReference type="ARBA" id="ARBA00022448"/>
    </source>
</evidence>
<keyword evidence="2 9" id="KW-0813">Transport</keyword>
<evidence type="ECO:0000256" key="6">
    <source>
        <dbReference type="ARBA" id="ARBA00022989"/>
    </source>
</evidence>
<evidence type="ECO:0000256" key="4">
    <source>
        <dbReference type="ARBA" id="ARBA00022519"/>
    </source>
</evidence>
<gene>
    <name evidence="11" type="ORF">B0D84_02940</name>
    <name evidence="12" type="ORF">C3L24_03135</name>
</gene>
<dbReference type="GO" id="GO:0022857">
    <property type="term" value="F:transmembrane transporter activity"/>
    <property type="evidence" value="ECO:0007669"/>
    <property type="project" value="UniProtKB-UniRule"/>
</dbReference>
<feature type="transmembrane region" description="Helical" evidence="9">
    <location>
        <begin position="12"/>
        <end position="34"/>
    </location>
</feature>
<evidence type="ECO:0000313" key="14">
    <source>
        <dbReference type="Proteomes" id="UP000250928"/>
    </source>
</evidence>
<evidence type="ECO:0000259" key="10">
    <source>
        <dbReference type="Pfam" id="PF04290"/>
    </source>
</evidence>
<evidence type="ECO:0000256" key="1">
    <source>
        <dbReference type="ARBA" id="ARBA00004429"/>
    </source>
</evidence>
<evidence type="ECO:0000256" key="3">
    <source>
        <dbReference type="ARBA" id="ARBA00022475"/>
    </source>
</evidence>
<evidence type="ECO:0000256" key="8">
    <source>
        <dbReference type="ARBA" id="ARBA00038436"/>
    </source>
</evidence>
<feature type="transmembrane region" description="Helical" evidence="9">
    <location>
        <begin position="54"/>
        <end position="69"/>
    </location>
</feature>
<keyword evidence="13" id="KW-1185">Reference proteome</keyword>
<reference evidence="11 13" key="1">
    <citation type="submission" date="2017-02" db="EMBL/GenBank/DDBJ databases">
        <title>Novel co-symbiosis in the unique lucinid bivalve Phacoides pectinatus.</title>
        <authorList>
            <person name="Lim S.J."/>
            <person name="Davis B.G."/>
            <person name="Gill D.E."/>
            <person name="Engel A.S."/>
            <person name="Anderson L.C."/>
            <person name="Campbell B.J."/>
        </authorList>
    </citation>
    <scope>NUCLEOTIDE SEQUENCE [LARGE SCALE GENOMIC DNA]</scope>
    <source>
        <strain evidence="11">LUC13016_P6</strain>
    </source>
</reference>
<dbReference type="Proteomes" id="UP000243361">
    <property type="component" value="Unassembled WGS sequence"/>
</dbReference>
<dbReference type="GO" id="GO:0005886">
    <property type="term" value="C:plasma membrane"/>
    <property type="evidence" value="ECO:0007669"/>
    <property type="project" value="UniProtKB-SubCell"/>
</dbReference>
<protein>
    <recommendedName>
        <fullName evidence="9">TRAP transporter small permease protein</fullName>
    </recommendedName>
</protein>
<dbReference type="PANTHER" id="PTHR35011">
    <property type="entry name" value="2,3-DIKETO-L-GULONATE TRAP TRANSPORTER SMALL PERMEASE PROTEIN YIAM"/>
    <property type="match status" value="1"/>
</dbReference>
<reference evidence="12 14" key="2">
    <citation type="submission" date="2018-01" db="EMBL/GenBank/DDBJ databases">
        <title>Novel co-symbiosis in the lucinid bivalve Phacoides pectinatus.</title>
        <authorList>
            <person name="Lim S.J."/>
            <person name="Davis B.G."/>
            <person name="Gill D.E."/>
            <person name="Engel A.S."/>
            <person name="Anderson L.C."/>
            <person name="Campbell B.J."/>
        </authorList>
    </citation>
    <scope>NUCLEOTIDE SEQUENCE [LARGE SCALE GENOMIC DNA]</scope>
    <source>
        <strain evidence="12">N3_P5</strain>
    </source>
</reference>
<organism evidence="12 14">
    <name type="scientific">Candidatus Sedimenticola endophacoides</name>
    <dbReference type="NCBI Taxonomy" id="2548426"/>
    <lineage>
        <taxon>Bacteria</taxon>
        <taxon>Pseudomonadati</taxon>
        <taxon>Pseudomonadota</taxon>
        <taxon>Gammaproteobacteria</taxon>
        <taxon>Chromatiales</taxon>
        <taxon>Sedimenticolaceae</taxon>
        <taxon>Sedimenticola</taxon>
    </lineage>
</organism>